<name>A0A0C2CNU6_9BILA</name>
<feature type="domain" description="Thioredoxin" evidence="10">
    <location>
        <begin position="139"/>
        <end position="301"/>
    </location>
</feature>
<accession>A0A0C2CNU6</accession>
<evidence type="ECO:0000256" key="5">
    <source>
        <dbReference type="ARBA" id="ARBA00022490"/>
    </source>
</evidence>
<organism evidence="11 12">
    <name type="scientific">Ancylostoma duodenale</name>
    <dbReference type="NCBI Taxonomy" id="51022"/>
    <lineage>
        <taxon>Eukaryota</taxon>
        <taxon>Metazoa</taxon>
        <taxon>Ecdysozoa</taxon>
        <taxon>Nematoda</taxon>
        <taxon>Chromadorea</taxon>
        <taxon>Rhabditida</taxon>
        <taxon>Rhabditina</taxon>
        <taxon>Rhabditomorpha</taxon>
        <taxon>Strongyloidea</taxon>
        <taxon>Ancylostomatidae</taxon>
        <taxon>Ancylostomatinae</taxon>
        <taxon>Ancylostoma</taxon>
    </lineage>
</organism>
<dbReference type="InterPro" id="IPR036249">
    <property type="entry name" value="Thioredoxin-like_sf"/>
</dbReference>
<protein>
    <recommendedName>
        <fullName evidence="4 9">Glutathione peroxidase</fullName>
    </recommendedName>
</protein>
<dbReference type="PANTHER" id="PTHR11592:SF134">
    <property type="entry name" value="PHOSPHOLIPID HYDROPEROXIDE GLUTATHIONE PEROXIDASE"/>
    <property type="match status" value="1"/>
</dbReference>
<keyword evidence="7 9" id="KW-0560">Oxidoreductase</keyword>
<dbReference type="Proteomes" id="UP000054047">
    <property type="component" value="Unassembled WGS sequence"/>
</dbReference>
<dbReference type="InterPro" id="IPR000889">
    <property type="entry name" value="Glutathione_peroxidase"/>
</dbReference>
<sequence length="306" mass="34219">MTAVLAAAYLPNSSTLRMSAHSIYQFTVKDADGKDVSLEKYKGKVVVVVNVASQCGLTNSNYTQLKELLDKYKPQGLEVAAFPCNQFGGQEPACELDIKNFVNDKFKFEPDLYAKIDVNGDKADPLFKFLKKEKTSTLRMSAHSIYQFTVKDADGKDVSLEKYKGKVVVVVNVASQCGLTNSNYTQLKELLDKYKPQGLEVAAFPCNQFGGQEPACELDIKNFVNDKFKFEPDLYAKVDVNGDKADPLFKFLKKEKGGTLIDAIKWNFTKFLVDREGNVVKRYGPTTEPKEMVKEIEGLLSKNPKL</sequence>
<evidence type="ECO:0000259" key="10">
    <source>
        <dbReference type="PROSITE" id="PS51352"/>
    </source>
</evidence>
<dbReference type="GO" id="GO:0005737">
    <property type="term" value="C:cytoplasm"/>
    <property type="evidence" value="ECO:0007669"/>
    <property type="project" value="UniProtKB-SubCell"/>
</dbReference>
<evidence type="ECO:0000256" key="7">
    <source>
        <dbReference type="ARBA" id="ARBA00023002"/>
    </source>
</evidence>
<comment type="subcellular location">
    <subcellularLocation>
        <location evidence="2">Cytoplasm</location>
    </subcellularLocation>
</comment>
<comment type="similarity">
    <text evidence="3 9">Belongs to the glutathione peroxidase family.</text>
</comment>
<evidence type="ECO:0000256" key="1">
    <source>
        <dbReference type="ARBA" id="ARBA00000217"/>
    </source>
</evidence>
<evidence type="ECO:0000256" key="9">
    <source>
        <dbReference type="RuleBase" id="RU000499"/>
    </source>
</evidence>
<dbReference type="Pfam" id="PF00255">
    <property type="entry name" value="GSHPx"/>
    <property type="match status" value="2"/>
</dbReference>
<dbReference type="InterPro" id="IPR013766">
    <property type="entry name" value="Thioredoxin_domain"/>
</dbReference>
<gene>
    <name evidence="11" type="ORF">ANCDUO_11436</name>
</gene>
<dbReference type="SUPFAM" id="SSF52833">
    <property type="entry name" value="Thioredoxin-like"/>
    <property type="match status" value="2"/>
</dbReference>
<keyword evidence="5" id="KW-0963">Cytoplasm</keyword>
<evidence type="ECO:0000256" key="2">
    <source>
        <dbReference type="ARBA" id="ARBA00004496"/>
    </source>
</evidence>
<evidence type="ECO:0000256" key="6">
    <source>
        <dbReference type="ARBA" id="ARBA00022559"/>
    </source>
</evidence>
<dbReference type="PROSITE" id="PS51355">
    <property type="entry name" value="GLUTATHIONE_PEROXID_3"/>
    <property type="match status" value="2"/>
</dbReference>
<keyword evidence="6 9" id="KW-0575">Peroxidase</keyword>
<dbReference type="AlphaFoldDB" id="A0A0C2CNU6"/>
<dbReference type="PRINTS" id="PR01011">
    <property type="entry name" value="GLUTPROXDASE"/>
</dbReference>
<dbReference type="GO" id="GO:0006979">
    <property type="term" value="P:response to oxidative stress"/>
    <property type="evidence" value="ECO:0007669"/>
    <property type="project" value="InterPro"/>
</dbReference>
<comment type="catalytic activity">
    <reaction evidence="1">
        <text>2 glutathione + H2O2 = glutathione disulfide + 2 H2O</text>
        <dbReference type="Rhea" id="RHEA:16833"/>
        <dbReference type="ChEBI" id="CHEBI:15377"/>
        <dbReference type="ChEBI" id="CHEBI:16240"/>
        <dbReference type="ChEBI" id="CHEBI:57925"/>
        <dbReference type="ChEBI" id="CHEBI:58297"/>
        <dbReference type="EC" id="1.11.1.9"/>
    </reaction>
</comment>
<evidence type="ECO:0000313" key="12">
    <source>
        <dbReference type="Proteomes" id="UP000054047"/>
    </source>
</evidence>
<comment type="function">
    <text evidence="8">May constitute a glutathione peroxidase-like protective system against oxidative stresses.</text>
</comment>
<evidence type="ECO:0000313" key="11">
    <source>
        <dbReference type="EMBL" id="KIH58358.1"/>
    </source>
</evidence>
<evidence type="ECO:0000256" key="3">
    <source>
        <dbReference type="ARBA" id="ARBA00006926"/>
    </source>
</evidence>
<dbReference type="OrthoDB" id="446890at2759"/>
<dbReference type="Gene3D" id="3.40.30.10">
    <property type="entry name" value="Glutaredoxin"/>
    <property type="match status" value="2"/>
</dbReference>
<reference evidence="11 12" key="1">
    <citation type="submission" date="2013-12" db="EMBL/GenBank/DDBJ databases">
        <title>Draft genome of the parsitic nematode Ancylostoma duodenale.</title>
        <authorList>
            <person name="Mitreva M."/>
        </authorList>
    </citation>
    <scope>NUCLEOTIDE SEQUENCE [LARGE SCALE GENOMIC DNA]</scope>
    <source>
        <strain evidence="11 12">Zhejiang</strain>
    </source>
</reference>
<dbReference type="InterPro" id="IPR029759">
    <property type="entry name" value="GPX_AS"/>
</dbReference>
<dbReference type="CDD" id="cd00340">
    <property type="entry name" value="GSH_Peroxidase"/>
    <property type="match status" value="1"/>
</dbReference>
<evidence type="ECO:0000256" key="4">
    <source>
        <dbReference type="ARBA" id="ARBA00012310"/>
    </source>
</evidence>
<keyword evidence="12" id="KW-1185">Reference proteome</keyword>
<dbReference type="PROSITE" id="PS00460">
    <property type="entry name" value="GLUTATHIONE_PEROXID_1"/>
    <property type="match status" value="2"/>
</dbReference>
<dbReference type="FunFam" id="3.40.30.10:FF:000270">
    <property type="entry name" value="Glutathione peroxidase"/>
    <property type="match status" value="1"/>
</dbReference>
<dbReference type="PROSITE" id="PS51352">
    <property type="entry name" value="THIOREDOXIN_2"/>
    <property type="match status" value="1"/>
</dbReference>
<evidence type="ECO:0000256" key="8">
    <source>
        <dbReference type="ARBA" id="ARBA00054853"/>
    </source>
</evidence>
<proteinExistence type="inferred from homology"/>
<dbReference type="PANTHER" id="PTHR11592">
    <property type="entry name" value="GLUTATHIONE PEROXIDASE"/>
    <property type="match status" value="1"/>
</dbReference>
<dbReference type="GO" id="GO:0004602">
    <property type="term" value="F:glutathione peroxidase activity"/>
    <property type="evidence" value="ECO:0007669"/>
    <property type="project" value="UniProtKB-EC"/>
</dbReference>
<dbReference type="EMBL" id="KN733213">
    <property type="protein sequence ID" value="KIH58358.1"/>
    <property type="molecule type" value="Genomic_DNA"/>
</dbReference>